<dbReference type="RefSeq" id="WP_199706485.1">
    <property type="nucleotide sequence ID" value="NZ_JAEMNV010000007.1"/>
</dbReference>
<dbReference type="PANTHER" id="PTHR30137">
    <property type="entry name" value="LUCIFERASE-LIKE MONOOXYGENASE"/>
    <property type="match status" value="1"/>
</dbReference>
<accession>A0A934NU99</accession>
<dbReference type="EMBL" id="JAEMNV010000007">
    <property type="protein sequence ID" value="MBJ8341541.1"/>
    <property type="molecule type" value="Genomic_DNA"/>
</dbReference>
<evidence type="ECO:0000256" key="2">
    <source>
        <dbReference type="ARBA" id="ARBA00023033"/>
    </source>
</evidence>
<dbReference type="AlphaFoldDB" id="A0A934NU99"/>
<proteinExistence type="predicted"/>
<dbReference type="Pfam" id="PF00296">
    <property type="entry name" value="Bac_luciferase"/>
    <property type="match status" value="1"/>
</dbReference>
<dbReference type="SUPFAM" id="SSF51679">
    <property type="entry name" value="Bacterial luciferase-like"/>
    <property type="match status" value="1"/>
</dbReference>
<organism evidence="4 5">
    <name type="scientific">Antrihabitans stalagmiti</name>
    <dbReference type="NCBI Taxonomy" id="2799499"/>
    <lineage>
        <taxon>Bacteria</taxon>
        <taxon>Bacillati</taxon>
        <taxon>Actinomycetota</taxon>
        <taxon>Actinomycetes</taxon>
        <taxon>Mycobacteriales</taxon>
        <taxon>Nocardiaceae</taxon>
        <taxon>Antrihabitans</taxon>
    </lineage>
</organism>
<dbReference type="GO" id="GO:0004497">
    <property type="term" value="F:monooxygenase activity"/>
    <property type="evidence" value="ECO:0007669"/>
    <property type="project" value="UniProtKB-KW"/>
</dbReference>
<protein>
    <submittedName>
        <fullName evidence="4">LLM class flavin-dependent oxidoreductase</fullName>
    </submittedName>
</protein>
<dbReference type="NCBIfam" id="TIGR03858">
    <property type="entry name" value="LLM_2I7G"/>
    <property type="match status" value="1"/>
</dbReference>
<comment type="caution">
    <text evidence="4">The sequence shown here is derived from an EMBL/GenBank/DDBJ whole genome shotgun (WGS) entry which is preliminary data.</text>
</comment>
<evidence type="ECO:0000313" key="4">
    <source>
        <dbReference type="EMBL" id="MBJ8341541.1"/>
    </source>
</evidence>
<dbReference type="PANTHER" id="PTHR30137:SF8">
    <property type="entry name" value="BLR5498 PROTEIN"/>
    <property type="match status" value="1"/>
</dbReference>
<dbReference type="InterPro" id="IPR050766">
    <property type="entry name" value="Bact_Lucif_Oxidored"/>
</dbReference>
<dbReference type="InterPro" id="IPR036661">
    <property type="entry name" value="Luciferase-like_sf"/>
</dbReference>
<dbReference type="InterPro" id="IPR022290">
    <property type="entry name" value="LLM_Atu2307-like"/>
</dbReference>
<evidence type="ECO:0000313" key="5">
    <source>
        <dbReference type="Proteomes" id="UP000655868"/>
    </source>
</evidence>
<reference evidence="4" key="1">
    <citation type="submission" date="2020-12" db="EMBL/GenBank/DDBJ databases">
        <title>Antrihabitans popcorni sp. nov. and Antrihabitans auranticaus sp. nov., isolated from a larva cave.</title>
        <authorList>
            <person name="Lee S.D."/>
            <person name="Kim I.S."/>
        </authorList>
    </citation>
    <scope>NUCLEOTIDE SEQUENCE</scope>
    <source>
        <strain evidence="4">YC3-6</strain>
    </source>
</reference>
<keyword evidence="2" id="KW-0503">Monooxygenase</keyword>
<name>A0A934NU99_9NOCA</name>
<dbReference type="Gene3D" id="3.20.20.30">
    <property type="entry name" value="Luciferase-like domain"/>
    <property type="match status" value="1"/>
</dbReference>
<feature type="domain" description="Luciferase-like" evidence="3">
    <location>
        <begin position="1"/>
        <end position="299"/>
    </location>
</feature>
<evidence type="ECO:0000256" key="1">
    <source>
        <dbReference type="ARBA" id="ARBA00023002"/>
    </source>
</evidence>
<dbReference type="GO" id="GO:0016705">
    <property type="term" value="F:oxidoreductase activity, acting on paired donors, with incorporation or reduction of molecular oxygen"/>
    <property type="evidence" value="ECO:0007669"/>
    <property type="project" value="InterPro"/>
</dbReference>
<gene>
    <name evidence="4" type="ORF">JGU71_21885</name>
</gene>
<dbReference type="InterPro" id="IPR011251">
    <property type="entry name" value="Luciferase-like_dom"/>
</dbReference>
<keyword evidence="1" id="KW-0560">Oxidoreductase</keyword>
<keyword evidence="5" id="KW-1185">Reference proteome</keyword>
<evidence type="ECO:0000259" key="3">
    <source>
        <dbReference type="Pfam" id="PF00296"/>
    </source>
</evidence>
<sequence>MELGITTFAEAYAGNGSAAPTYGVRLRQVVEEAVVAEAAGLAVYGVGEHHRADFAASAPAVVLAAAAGKTSSIALTSAVTVLSSDDPVRVYQQFATLDLISSGRAEIIAGRGSFTESFPLFGYDLGDYDDLFVEKLQLLLELRSGDPVTWNGQFRAPLKDQMVYPRTERELPVWIGVGGNPESVIRAGLLGLPLAIAIIGGEPARFAPLADLYRRALAEGGHQPQPIAVHAHGYIAESEERAVEDFYPSYAMAMTKLGRERGWGPMTRAQFDGLRSPQGSLLVGTPEQVADKISAMQTSLGIDRFMLHVSVGTMPHDQVLGSIELLGTKVAPLVG</sequence>
<dbReference type="GO" id="GO:0005829">
    <property type="term" value="C:cytosol"/>
    <property type="evidence" value="ECO:0007669"/>
    <property type="project" value="TreeGrafter"/>
</dbReference>
<dbReference type="Proteomes" id="UP000655868">
    <property type="component" value="Unassembled WGS sequence"/>
</dbReference>